<keyword evidence="3" id="KW-1185">Reference proteome</keyword>
<accession>A0ABZ2V6X1</accession>
<dbReference type="EMBL" id="CP150951">
    <property type="protein sequence ID" value="WZC50325.1"/>
    <property type="molecule type" value="Genomic_DNA"/>
</dbReference>
<evidence type="ECO:0000313" key="3">
    <source>
        <dbReference type="Proteomes" id="UP001440612"/>
    </source>
</evidence>
<proteinExistence type="predicted"/>
<reference evidence="3" key="1">
    <citation type="submission" date="2024-04" db="EMBL/GenBank/DDBJ databases">
        <title>Phylogenomic analyses of a clade within the roseobacter group suggest taxonomic reassignments of species of the genera Aestuariivita, Citreicella, Loktanella, Nautella, Pelagibaca, Ruegeria, Thalassobius, Thiobacimonas and Tropicibacter, and the proposal o.</title>
        <authorList>
            <person name="Jeon C.O."/>
        </authorList>
    </citation>
    <scope>NUCLEOTIDE SEQUENCE [LARGE SCALE GENOMIC DNA]</scope>
    <source>
        <strain evidence="3">BS5-3</strain>
    </source>
</reference>
<gene>
    <name evidence="2" type="ORF">AABB29_06710</name>
</gene>
<feature type="compositionally biased region" description="Basic and acidic residues" evidence="1">
    <location>
        <begin position="48"/>
        <end position="57"/>
    </location>
</feature>
<evidence type="ECO:0000256" key="1">
    <source>
        <dbReference type="SAM" id="MobiDB-lite"/>
    </source>
</evidence>
<feature type="region of interest" description="Disordered" evidence="1">
    <location>
        <begin position="260"/>
        <end position="296"/>
    </location>
</feature>
<evidence type="ECO:0000313" key="2">
    <source>
        <dbReference type="EMBL" id="WZC50325.1"/>
    </source>
</evidence>
<dbReference type="Proteomes" id="UP001440612">
    <property type="component" value="Chromosome"/>
</dbReference>
<protein>
    <submittedName>
        <fullName evidence="2">Uncharacterized protein</fullName>
    </submittedName>
</protein>
<feature type="region of interest" description="Disordered" evidence="1">
    <location>
        <begin position="1"/>
        <end position="77"/>
    </location>
</feature>
<organism evidence="2 3">
    <name type="scientific">Yoonia phaeophyticola</name>
    <dbReference type="NCBI Taxonomy" id="3137369"/>
    <lineage>
        <taxon>Bacteria</taxon>
        <taxon>Pseudomonadati</taxon>
        <taxon>Pseudomonadota</taxon>
        <taxon>Alphaproteobacteria</taxon>
        <taxon>Rhodobacterales</taxon>
        <taxon>Paracoccaceae</taxon>
        <taxon>Yoonia</taxon>
    </lineage>
</organism>
<sequence length="335" mass="37297">MGDIPRVNPNRGVPNPEAPRLEEQPIPGRTGQPNTNANTRDAPPPRMEAADRTRPADPVKLAMDYFGNPKSPIDEAKGKIPTQDQIYQLASEYDRSATNGRSADLEPPKATHYVYDKTTDTMVKQTSRSQSATTVPATLKYEPTEVVVALFNAEDLSKIDLSALAKITEDVPLMLRLEHFMTETEWQGRLEFGDVIPQKVSVEGRFIGMNEYHLDKDYREEEDQDIHQALRARFDMPQLATTEEPAPVRTEEAEVLETVVETEGTAESRGTAQVEQDEELVTTPPTPPVGTEEPVAELTPSEIDQIQNPTAKFDALKNLWTNLNDKNKPKLPPGS</sequence>
<name>A0ABZ2V6X1_9RHOB</name>
<dbReference type="RefSeq" id="WP_341368427.1">
    <property type="nucleotide sequence ID" value="NZ_CP150951.2"/>
</dbReference>
<feature type="compositionally biased region" description="Low complexity" evidence="1">
    <location>
        <begin position="1"/>
        <end position="15"/>
    </location>
</feature>